<keyword evidence="1" id="KW-0812">Transmembrane</keyword>
<dbReference type="EMBL" id="FSQZ01000001">
    <property type="protein sequence ID" value="SIN79825.1"/>
    <property type="molecule type" value="Genomic_DNA"/>
</dbReference>
<dbReference type="Pfam" id="PF04143">
    <property type="entry name" value="Sulf_transp"/>
    <property type="match status" value="1"/>
</dbReference>
<evidence type="ECO:0000313" key="2">
    <source>
        <dbReference type="EMBL" id="SIN79825.1"/>
    </source>
</evidence>
<feature type="transmembrane region" description="Helical" evidence="1">
    <location>
        <begin position="12"/>
        <end position="32"/>
    </location>
</feature>
<evidence type="ECO:0000256" key="1">
    <source>
        <dbReference type="SAM" id="Phobius"/>
    </source>
</evidence>
<dbReference type="RefSeq" id="WP_074200110.1">
    <property type="nucleotide sequence ID" value="NZ_FSQZ01000001.1"/>
</dbReference>
<feature type="transmembrane region" description="Helical" evidence="1">
    <location>
        <begin position="278"/>
        <end position="297"/>
    </location>
</feature>
<keyword evidence="1" id="KW-1133">Transmembrane helix</keyword>
<feature type="transmembrane region" description="Helical" evidence="1">
    <location>
        <begin position="97"/>
        <end position="117"/>
    </location>
</feature>
<feature type="transmembrane region" description="Helical" evidence="1">
    <location>
        <begin position="161"/>
        <end position="179"/>
    </location>
</feature>
<sequence>MFKALSRALTSRSGPILTGVAVGILAPLLTFWGNPGNMGICVACFTRDIAGALGLHRAATVQYIRPELAGFILGSFISSLIYGEYKPRTGSSPIVRFFLGFFAMIGALVFLGCPWRAYIRLSAGDLNAIPGIVGLAIGIVIGIAFLWHGFSLGRNYPAKKALGYIMPVVAVTLLVFVLLRPSFGPEGTSAVFFSKEGPGSMAAPVALSLLVGLLVGFLAQRSRFCTVGALRDLIMFKDFHLFNGIIAFIVAAFITNVLLGQFKLGFEGQPIAHTNTLWNAMGMVLSGLAFTLAGGCPGRQFIMSGEGDGDAATFILGMLFGAATAHNFSLASSPAGPGMYGPAATIVGIVFCLFVGFLMKEKI</sequence>
<feature type="transmembrane region" description="Helical" evidence="1">
    <location>
        <begin position="239"/>
        <end position="258"/>
    </location>
</feature>
<evidence type="ECO:0008006" key="4">
    <source>
        <dbReference type="Google" id="ProtNLM"/>
    </source>
</evidence>
<protein>
    <recommendedName>
        <fullName evidence="4">Sulphur transport domain-containing protein</fullName>
    </recommendedName>
</protein>
<dbReference type="NCBIfam" id="TIGR04112">
    <property type="entry name" value="seleno_YedE"/>
    <property type="match status" value="1"/>
</dbReference>
<feature type="transmembrane region" description="Helical" evidence="1">
    <location>
        <begin position="309"/>
        <end position="328"/>
    </location>
</feature>
<accession>A0ABY1JFM3</accession>
<feature type="transmembrane region" description="Helical" evidence="1">
    <location>
        <begin position="68"/>
        <end position="85"/>
    </location>
</feature>
<comment type="caution">
    <text evidence="2">The sequence shown here is derived from an EMBL/GenBank/DDBJ whole genome shotgun (WGS) entry which is preliminary data.</text>
</comment>
<proteinExistence type="predicted"/>
<name>A0ABY1JFM3_9BACT</name>
<feature type="transmembrane region" description="Helical" evidence="1">
    <location>
        <begin position="199"/>
        <end position="219"/>
    </location>
</feature>
<organism evidence="2 3">
    <name type="scientific">Acetomicrobium flavidum</name>
    <dbReference type="NCBI Taxonomy" id="49896"/>
    <lineage>
        <taxon>Bacteria</taxon>
        <taxon>Thermotogati</taxon>
        <taxon>Synergistota</taxon>
        <taxon>Synergistia</taxon>
        <taxon>Synergistales</taxon>
        <taxon>Acetomicrobiaceae</taxon>
        <taxon>Acetomicrobium</taxon>
    </lineage>
</organism>
<reference evidence="2 3" key="1">
    <citation type="submission" date="2016-11" db="EMBL/GenBank/DDBJ databases">
        <authorList>
            <person name="Varghese N."/>
            <person name="Submissions S."/>
        </authorList>
    </citation>
    <scope>NUCLEOTIDE SEQUENCE [LARGE SCALE GENOMIC DNA]</scope>
    <source>
        <strain evidence="2 3">DSM 20664</strain>
    </source>
</reference>
<evidence type="ECO:0000313" key="3">
    <source>
        <dbReference type="Proteomes" id="UP000185093"/>
    </source>
</evidence>
<feature type="transmembrane region" description="Helical" evidence="1">
    <location>
        <begin position="340"/>
        <end position="359"/>
    </location>
</feature>
<dbReference type="Proteomes" id="UP000185093">
    <property type="component" value="Unassembled WGS sequence"/>
</dbReference>
<dbReference type="InterPro" id="IPR007272">
    <property type="entry name" value="Sulf_transp_TsuA/YedE"/>
</dbReference>
<keyword evidence="1" id="KW-0472">Membrane</keyword>
<feature type="transmembrane region" description="Helical" evidence="1">
    <location>
        <begin position="129"/>
        <end position="149"/>
    </location>
</feature>
<keyword evidence="3" id="KW-1185">Reference proteome</keyword>
<gene>
    <name evidence="2" type="ORF">SAMN05444368_1997</name>
</gene>
<dbReference type="InterPro" id="IPR026366">
    <property type="entry name" value="Seleno_YedE"/>
</dbReference>